<dbReference type="Proteomes" id="UP000024533">
    <property type="component" value="Unassembled WGS sequence"/>
</dbReference>
<dbReference type="HOGENOM" id="CLU_012433_1_0_1"/>
<dbReference type="InterPro" id="IPR031915">
    <property type="entry name" value="Clr2_N"/>
</dbReference>
<evidence type="ECO:0000259" key="2">
    <source>
        <dbReference type="Pfam" id="PF10383"/>
    </source>
</evidence>
<feature type="domain" description="Cryptic loci regulator 2 C-terminal" evidence="2">
    <location>
        <begin position="411"/>
        <end position="539"/>
    </location>
</feature>
<reference evidence="4 5" key="1">
    <citation type="submission" date="2014-02" db="EMBL/GenBank/DDBJ databases">
        <title>The Genome Sequence of Trichophyton interdigitale MR816.</title>
        <authorList>
            <consortium name="The Broad Institute Genomics Platform"/>
            <person name="Cuomo C.A."/>
            <person name="White T.C."/>
            <person name="Graser Y."/>
            <person name="Martinez-Rossi N."/>
            <person name="Heitman J."/>
            <person name="Young S.K."/>
            <person name="Zeng Q."/>
            <person name="Gargeya S."/>
            <person name="Abouelleil A."/>
            <person name="Alvarado L."/>
            <person name="Chapman S.B."/>
            <person name="Gainer-Dewar J."/>
            <person name="Goldberg J."/>
            <person name="Griggs A."/>
            <person name="Gujja S."/>
            <person name="Hansen M."/>
            <person name="Howarth C."/>
            <person name="Imamovic A."/>
            <person name="Larimer J."/>
            <person name="Martinez D."/>
            <person name="Murphy C."/>
            <person name="Pearson M.D."/>
            <person name="Persinoti G."/>
            <person name="Poon T."/>
            <person name="Priest M."/>
            <person name="Roberts A.D."/>
            <person name="Saif S."/>
            <person name="Shea T.D."/>
            <person name="Sykes S.N."/>
            <person name="Wortman J."/>
            <person name="Nusbaum C."/>
            <person name="Birren B."/>
        </authorList>
    </citation>
    <scope>NUCLEOTIDE SEQUENCE [LARGE SCALE GENOMIC DNA]</scope>
    <source>
        <strain evidence="4 5">MR816</strain>
    </source>
</reference>
<feature type="domain" description="Cryptic loci regulator 2 N-terminal" evidence="3">
    <location>
        <begin position="64"/>
        <end position="126"/>
    </location>
</feature>
<dbReference type="InterPro" id="IPR018839">
    <property type="entry name" value="Tscrpt-silencing_Clr2_C"/>
</dbReference>
<dbReference type="PANTHER" id="PTHR38046">
    <property type="entry name" value="CRYPTIC LOCI REGULATOR 2"/>
    <property type="match status" value="1"/>
</dbReference>
<accession>A0A059JDD7</accession>
<evidence type="ECO:0000259" key="3">
    <source>
        <dbReference type="Pfam" id="PF16761"/>
    </source>
</evidence>
<dbReference type="InterPro" id="IPR038986">
    <property type="entry name" value="Clr2"/>
</dbReference>
<dbReference type="Pfam" id="PF16761">
    <property type="entry name" value="Clr2_transil"/>
    <property type="match status" value="1"/>
</dbReference>
<dbReference type="PANTHER" id="PTHR38046:SF1">
    <property type="entry name" value="CRYPTIC LOCI REGULATOR 2"/>
    <property type="match status" value="1"/>
</dbReference>
<dbReference type="GO" id="GO:0070824">
    <property type="term" value="C:SHREC complex"/>
    <property type="evidence" value="ECO:0007669"/>
    <property type="project" value="InterPro"/>
</dbReference>
<feature type="compositionally biased region" description="Polar residues" evidence="1">
    <location>
        <begin position="135"/>
        <end position="144"/>
    </location>
</feature>
<dbReference type="OrthoDB" id="438224at2759"/>
<dbReference type="GO" id="GO:0031934">
    <property type="term" value="C:mating-type region heterochromatin"/>
    <property type="evidence" value="ECO:0007669"/>
    <property type="project" value="TreeGrafter"/>
</dbReference>
<keyword evidence="5" id="KW-1185">Reference proteome</keyword>
<dbReference type="EMBL" id="AOKY01000168">
    <property type="protein sequence ID" value="KDB25906.1"/>
    <property type="molecule type" value="Genomic_DNA"/>
</dbReference>
<dbReference type="GO" id="GO:0030466">
    <property type="term" value="P:silent mating-type cassette heterochromatin formation"/>
    <property type="evidence" value="ECO:0007669"/>
    <property type="project" value="TreeGrafter"/>
</dbReference>
<name>A0A059JDD7_TRIIM</name>
<evidence type="ECO:0000313" key="4">
    <source>
        <dbReference type="EMBL" id="KDB25906.1"/>
    </source>
</evidence>
<organism evidence="4 5">
    <name type="scientific">Trichophyton interdigitale (strain MR816)</name>
    <dbReference type="NCBI Taxonomy" id="1215338"/>
    <lineage>
        <taxon>Eukaryota</taxon>
        <taxon>Fungi</taxon>
        <taxon>Dikarya</taxon>
        <taxon>Ascomycota</taxon>
        <taxon>Pezizomycotina</taxon>
        <taxon>Eurotiomycetes</taxon>
        <taxon>Eurotiomycetidae</taxon>
        <taxon>Onygenales</taxon>
        <taxon>Arthrodermataceae</taxon>
        <taxon>Trichophyton</taxon>
    </lineage>
</organism>
<proteinExistence type="predicted"/>
<sequence>MGPQGYEVDQKGRVVVPINSFSDGDPSAWPQHSNCVETDATVYLEKLGMQWMKERGEFQQGKTYILDQLPDGYVYWARPRQSRPELVDKFLWGHPSGKYFFSPNRFWPHFLYLMNGGSEPCECEHCGSVRKVSTSRGLPASTQRRPGRASGISRSALNDRIGLKQPGPSSSSINPHHHNLSSDYKILTRALERTRRKKFLAMDAEGNQDVFKELIYQLKADGTLERPVLEESNMDWRAERKLLKNHLTRVRMQHSFFPRLGELVLWYAEPPNGEIKFHWQTQTYQVYSAKEKKFVGIPTWYGGVVTQVPEEPLNLHDAIVETKKGYALNRSGFRIELFPDPNSSNKNMSTQYKYIPLSQIRPLSFWSIYLQGVNTTDFHPSIAHALTITSSFSMLDKYYFEGVWPNASVLCKGVYLGAELLIPGDAVRLMPLDRDGEININRKVTDVLVIDTIEIRLMECDASLQSPLLSETTTARLLGKVYTLDPKLAFDRSTPLTDSEVTKSFDCTGMREYGLWYLRHEPDKVTEVSLDYVIGRCFESEYMDIMFENVVLDLDLVGVRDARLFGRDADERIAPGKEWFCGDNRLEQLGLESINGIEHSRYDDSRDPRMYRAIMNIINDEAVDADHRDSKIVRQLGRAHEGLIGSRSGYTTFDSAGKHSSMVATALGGEAATPYVNTELVEIDEAEDGDAGSSREIAPSTDSGDELVVVPMHKRQRRH</sequence>
<protein>
    <recommendedName>
        <fullName evidence="6">Cryptic loci regulator 2 N-terminal domain-containing protein</fullName>
    </recommendedName>
</protein>
<dbReference type="GO" id="GO:0033553">
    <property type="term" value="C:rDNA heterochromatin"/>
    <property type="evidence" value="ECO:0007669"/>
    <property type="project" value="TreeGrafter"/>
</dbReference>
<dbReference type="AlphaFoldDB" id="A0A059JDD7"/>
<dbReference type="STRING" id="1215338.A0A059JDD7"/>
<evidence type="ECO:0000256" key="1">
    <source>
        <dbReference type="SAM" id="MobiDB-lite"/>
    </source>
</evidence>
<evidence type="ECO:0008006" key="6">
    <source>
        <dbReference type="Google" id="ProtNLM"/>
    </source>
</evidence>
<dbReference type="OMA" id="AMTVMSS"/>
<feature type="region of interest" description="Disordered" evidence="1">
    <location>
        <begin position="135"/>
        <end position="178"/>
    </location>
</feature>
<evidence type="ECO:0000313" key="5">
    <source>
        <dbReference type="Proteomes" id="UP000024533"/>
    </source>
</evidence>
<gene>
    <name evidence="4" type="ORF">H109_02281</name>
</gene>
<feature type="region of interest" description="Disordered" evidence="1">
    <location>
        <begin position="685"/>
        <end position="719"/>
    </location>
</feature>
<comment type="caution">
    <text evidence="4">The sequence shown here is derived from an EMBL/GenBank/DDBJ whole genome shotgun (WGS) entry which is preliminary data.</text>
</comment>
<dbReference type="Pfam" id="PF10383">
    <property type="entry name" value="Clr2"/>
    <property type="match status" value="1"/>
</dbReference>